<evidence type="ECO:0000313" key="3">
    <source>
        <dbReference type="EMBL" id="RGR31951.1"/>
    </source>
</evidence>
<sequence>MNSQTVEITSAGIRKILNKYTPERAIAEYVWNGFDAKATVVNIDFEIDNAELDTIKNIRITDNGTGICYEELPIKFKKFYESQKRIANENNTEFTRGKNGYGRFTFYKFARFANWETRYSKDAQIMSYDIRIDSDTLKDYTTTEPLVSDDTTTGTCVVFNEISSDISSLFITKTLIPYLKAEFAWFLELKSEYQIYINGQELDYSSIIAEQESISPILSHNQKNNINFQCKYIRWNVKMNDEYSRFYFLNNDLELKFTKTTLLNKKGDNFWHSVIVIDDFFNEINCDNELDDNAIQPKLFDNSADRKLFKELITQLNEFLKKKRRPFLKEQAEVMVTKYKNEDVFPKFGTEDWDIVRREGLENFVKELYEVEPAVFMKLNKEQKRVFLELLNLVMDSGERDSLFKILDAVVELDSNDRKEFAKILEITRLKQVVSTIKLISDRLLTLENLKKIVFNHTLQANEVRDLQSFIEKHYWIFGEEYRMVCAEEVKFEEALRKYIYILRGVSEKKYIAHPNKYKEMDLFLTGTDFRDGRPHNIVVEIKNPTTIKQLKSEQLNQLEQYMDVILKQDCFNDANEFWTFILIGQDYDDIVGRRVINKLTGLVQNDSNYSLYVKKWSEITNEVERRLKYLLDKLKIERATLSKSQSLNEVMNEVSNNTAAMVS</sequence>
<dbReference type="EMBL" id="WDBI01000027">
    <property type="protein sequence ID" value="KAB6524580.1"/>
    <property type="molecule type" value="Genomic_DNA"/>
</dbReference>
<gene>
    <name evidence="3" type="ORF">DWY53_21110</name>
    <name evidence="2" type="ORF">DXC44_21100</name>
    <name evidence="4" type="ORF">EH214_04014</name>
    <name evidence="1" type="ORF">GAY98_15750</name>
</gene>
<name>A0A395UHL5_PHOVU</name>
<keyword evidence="4" id="KW-0418">Kinase</keyword>
<comment type="caution">
    <text evidence="3">The sequence shown here is derived from an EMBL/GenBank/DDBJ whole genome shotgun (WGS) entry which is preliminary data.</text>
</comment>
<evidence type="ECO:0000313" key="6">
    <source>
        <dbReference type="Proteomes" id="UP000266497"/>
    </source>
</evidence>
<dbReference type="AlphaFoldDB" id="A0A395UHL5"/>
<dbReference type="InterPro" id="IPR036890">
    <property type="entry name" value="HATPase_C_sf"/>
</dbReference>
<dbReference type="Proteomes" id="UP000261278">
    <property type="component" value="Unassembled WGS sequence"/>
</dbReference>
<dbReference type="Proteomes" id="UP000469427">
    <property type="component" value="Unassembled WGS sequence"/>
</dbReference>
<organism evidence="3 6">
    <name type="scientific">Phocaeicola vulgatus</name>
    <name type="common">Bacteroides vulgatus</name>
    <dbReference type="NCBI Taxonomy" id="821"/>
    <lineage>
        <taxon>Bacteria</taxon>
        <taxon>Pseudomonadati</taxon>
        <taxon>Bacteroidota</taxon>
        <taxon>Bacteroidia</taxon>
        <taxon>Bacteroidales</taxon>
        <taxon>Bacteroidaceae</taxon>
        <taxon>Phocaeicola</taxon>
    </lineage>
</organism>
<evidence type="ECO:0000313" key="4">
    <source>
        <dbReference type="EMBL" id="TSE46770.1"/>
    </source>
</evidence>
<dbReference type="Gene3D" id="3.30.565.10">
    <property type="entry name" value="Histidine kinase-like ATPase, C-terminal domain"/>
    <property type="match status" value="1"/>
</dbReference>
<reference evidence="4 7" key="2">
    <citation type="journal article" date="2019" name="Nat. Commun.">
        <title>Gram positive-like bacteriocins with broad spectrum anti-Bacteroidales activity encoded on mobile elements of the human gut microbiota.</title>
        <authorList>
            <person name="Bechon N."/>
            <person name="Coyne M.J.Jr."/>
            <person name="Laclare-Mceneany V."/>
            <person name="Chatzidaki-Livanis M."/>
            <person name="Ghigo J.-M."/>
            <person name="Comstock L.E."/>
        </authorList>
    </citation>
    <scope>NUCLEOTIDE SEQUENCE [LARGE SCALE GENOMIC DNA]</scope>
    <source>
        <strain evidence="4 7">CL01T12C17</strain>
    </source>
</reference>
<evidence type="ECO:0000313" key="1">
    <source>
        <dbReference type="EMBL" id="KAB6524580.1"/>
    </source>
</evidence>
<evidence type="ECO:0000313" key="5">
    <source>
        <dbReference type="Proteomes" id="UP000261278"/>
    </source>
</evidence>
<dbReference type="Pfam" id="PF13589">
    <property type="entry name" value="HATPase_c_3"/>
    <property type="match status" value="1"/>
</dbReference>
<keyword evidence="4" id="KW-0808">Transferase</keyword>
<dbReference type="SUPFAM" id="SSF55874">
    <property type="entry name" value="ATPase domain of HSP90 chaperone/DNA topoisomerase II/histidine kinase"/>
    <property type="match status" value="1"/>
</dbReference>
<dbReference type="Proteomes" id="UP000266497">
    <property type="component" value="Unassembled WGS sequence"/>
</dbReference>
<accession>A0A395UHL5</accession>
<dbReference type="EMBL" id="QRUD01000093">
    <property type="protein sequence ID" value="RGR31951.1"/>
    <property type="molecule type" value="Genomic_DNA"/>
</dbReference>
<evidence type="ECO:0000313" key="8">
    <source>
        <dbReference type="Proteomes" id="UP000469427"/>
    </source>
</evidence>
<reference evidence="1 8" key="3">
    <citation type="journal article" date="2019" name="Nat. Med.">
        <title>A library of human gut bacterial isolates paired with longitudinal multiomics data enables mechanistic microbiome research.</title>
        <authorList>
            <person name="Poyet M."/>
            <person name="Groussin M."/>
            <person name="Gibbons S.M."/>
            <person name="Avila-Pacheco J."/>
            <person name="Jiang X."/>
            <person name="Kearney S.M."/>
            <person name="Perrotta A.R."/>
            <person name="Berdy B."/>
            <person name="Zhao S."/>
            <person name="Lieberman T.D."/>
            <person name="Swanson P.K."/>
            <person name="Smith M."/>
            <person name="Roesemann S."/>
            <person name="Alexander J.E."/>
            <person name="Rich S.A."/>
            <person name="Livny J."/>
            <person name="Vlamakis H."/>
            <person name="Clish C."/>
            <person name="Bullock K."/>
            <person name="Deik A."/>
            <person name="Scott J."/>
            <person name="Pierce K.A."/>
            <person name="Xavier R.J."/>
            <person name="Alm E.J."/>
        </authorList>
    </citation>
    <scope>NUCLEOTIDE SEQUENCE [LARGE SCALE GENOMIC DNA]</scope>
    <source>
        <strain evidence="1 8">BIOML-A122</strain>
    </source>
</reference>
<reference evidence="5 6" key="1">
    <citation type="submission" date="2018-08" db="EMBL/GenBank/DDBJ databases">
        <title>A genome reference for cultivated species of the human gut microbiota.</title>
        <authorList>
            <person name="Zou Y."/>
            <person name="Xue W."/>
            <person name="Luo G."/>
        </authorList>
    </citation>
    <scope>NUCLEOTIDE SEQUENCE [LARGE SCALE GENOMIC DNA]</scope>
    <source>
        <strain evidence="3 6">AF25-30LB</strain>
        <strain evidence="2 5">TF05-18</strain>
    </source>
</reference>
<evidence type="ECO:0000313" key="7">
    <source>
        <dbReference type="Proteomes" id="UP000408523"/>
    </source>
</evidence>
<dbReference type="GeneID" id="93117977"/>
<proteinExistence type="predicted"/>
<dbReference type="Proteomes" id="UP000408523">
    <property type="component" value="Unassembled WGS sequence"/>
</dbReference>
<dbReference type="EMBL" id="RWHZ01000087">
    <property type="protein sequence ID" value="TSE46770.1"/>
    <property type="molecule type" value="Genomic_DNA"/>
</dbReference>
<dbReference type="GO" id="GO:0016301">
    <property type="term" value="F:kinase activity"/>
    <property type="evidence" value="ECO:0007669"/>
    <property type="project" value="UniProtKB-KW"/>
</dbReference>
<protein>
    <submittedName>
        <fullName evidence="4">Histidine kinase-, DNA gyrase B-, and HSP90-like ATPase</fullName>
    </submittedName>
</protein>
<dbReference type="EMBL" id="QSSN01000047">
    <property type="protein sequence ID" value="RGL80466.1"/>
    <property type="molecule type" value="Genomic_DNA"/>
</dbReference>
<dbReference type="RefSeq" id="WP_008645594.1">
    <property type="nucleotide sequence ID" value="NZ_JACBPS010000017.1"/>
</dbReference>
<evidence type="ECO:0000313" key="2">
    <source>
        <dbReference type="EMBL" id="RGL80466.1"/>
    </source>
</evidence>